<dbReference type="PANTHER" id="PTHR13439">
    <property type="entry name" value="CT120 PROTEIN"/>
    <property type="match status" value="1"/>
</dbReference>
<protein>
    <submittedName>
        <fullName evidence="9">TLC domain-containing protein 4-B-like</fullName>
    </submittedName>
</protein>
<proteinExistence type="predicted"/>
<dbReference type="PANTHER" id="PTHR13439:SF0">
    <property type="entry name" value="TOPOISOMERASE I DAMAGE AFFECTED PROTEIN 4"/>
    <property type="match status" value="1"/>
</dbReference>
<accession>A0A9J7N1M3</accession>
<evidence type="ECO:0000256" key="5">
    <source>
        <dbReference type="PROSITE-ProRule" id="PRU00205"/>
    </source>
</evidence>
<evidence type="ECO:0000259" key="7">
    <source>
        <dbReference type="PROSITE" id="PS50922"/>
    </source>
</evidence>
<reference evidence="9" key="2">
    <citation type="submission" date="2025-08" db="UniProtKB">
        <authorList>
            <consortium name="RefSeq"/>
        </authorList>
    </citation>
    <scope>IDENTIFICATION</scope>
    <source>
        <strain evidence="9">S238N-H82</strain>
        <tissue evidence="9">Testes</tissue>
    </source>
</reference>
<evidence type="ECO:0000256" key="1">
    <source>
        <dbReference type="ARBA" id="ARBA00004141"/>
    </source>
</evidence>
<dbReference type="GeneID" id="118423892"/>
<dbReference type="Proteomes" id="UP000001554">
    <property type="component" value="Chromosome 10"/>
</dbReference>
<keyword evidence="4 5" id="KW-0472">Membrane</keyword>
<dbReference type="PROSITE" id="PS50922">
    <property type="entry name" value="TLC"/>
    <property type="match status" value="1"/>
</dbReference>
<name>A0A9J7N1M3_BRAFL</name>
<dbReference type="GO" id="GO:0016020">
    <property type="term" value="C:membrane"/>
    <property type="evidence" value="ECO:0007669"/>
    <property type="project" value="UniProtKB-SubCell"/>
</dbReference>
<dbReference type="Pfam" id="PF03798">
    <property type="entry name" value="TRAM_LAG1_CLN8"/>
    <property type="match status" value="1"/>
</dbReference>
<feature type="transmembrane region" description="Helical" evidence="6">
    <location>
        <begin position="86"/>
        <end position="106"/>
    </location>
</feature>
<sequence>MGYNSQHILTIVCSFSFHLTISEWLSSPLLRKLAPVFVTLPANKQVVLRNSVMSIVHAAISGGLALFMLLFVDALKPDDPWFQTPIVVYTTCICLGYTAADNLMIATHVPLRDWKMVLHHSIAVWACHNVIAGPTLQYFVNLTLLTELSTPFVNMRLILHTLGHRHSLLYKVNGVAMLVVFFLCRVVTVPIQFGALRHMKTGEVYKLGTGALINISVLTPIMCVLNIFWFIKMCKGAYRVLYVPKMDTE</sequence>
<feature type="transmembrane region" description="Helical" evidence="6">
    <location>
        <begin position="46"/>
        <end position="71"/>
    </location>
</feature>
<dbReference type="AlphaFoldDB" id="A0A9J7N1M3"/>
<comment type="subcellular location">
    <subcellularLocation>
        <location evidence="1">Membrane</location>
        <topology evidence="1">Multi-pass membrane protein</topology>
    </subcellularLocation>
</comment>
<feature type="transmembrane region" description="Helical" evidence="6">
    <location>
        <begin position="211"/>
        <end position="231"/>
    </location>
</feature>
<gene>
    <name evidence="9" type="primary">LOC118423892</name>
</gene>
<dbReference type="SMART" id="SM00724">
    <property type="entry name" value="TLC"/>
    <property type="match status" value="1"/>
</dbReference>
<keyword evidence="8" id="KW-1185">Reference proteome</keyword>
<dbReference type="InterPro" id="IPR050846">
    <property type="entry name" value="TLCD"/>
</dbReference>
<evidence type="ECO:0000256" key="6">
    <source>
        <dbReference type="SAM" id="Phobius"/>
    </source>
</evidence>
<organism evidence="8 9">
    <name type="scientific">Branchiostoma floridae</name>
    <name type="common">Florida lancelet</name>
    <name type="synonym">Amphioxus</name>
    <dbReference type="NCBI Taxonomy" id="7739"/>
    <lineage>
        <taxon>Eukaryota</taxon>
        <taxon>Metazoa</taxon>
        <taxon>Chordata</taxon>
        <taxon>Cephalochordata</taxon>
        <taxon>Leptocardii</taxon>
        <taxon>Amphioxiformes</taxon>
        <taxon>Branchiostomatidae</taxon>
        <taxon>Branchiostoma</taxon>
    </lineage>
</organism>
<dbReference type="GO" id="GO:0055088">
    <property type="term" value="P:lipid homeostasis"/>
    <property type="evidence" value="ECO:0000318"/>
    <property type="project" value="GO_Central"/>
</dbReference>
<feature type="transmembrane region" description="Helical" evidence="6">
    <location>
        <begin position="168"/>
        <end position="191"/>
    </location>
</feature>
<evidence type="ECO:0000313" key="8">
    <source>
        <dbReference type="Proteomes" id="UP000001554"/>
    </source>
</evidence>
<keyword evidence="3 6" id="KW-1133">Transmembrane helix</keyword>
<evidence type="ECO:0000256" key="3">
    <source>
        <dbReference type="ARBA" id="ARBA00022989"/>
    </source>
</evidence>
<dbReference type="InterPro" id="IPR006634">
    <property type="entry name" value="TLC-dom"/>
</dbReference>
<keyword evidence="2 5" id="KW-0812">Transmembrane</keyword>
<dbReference type="KEGG" id="bfo:118423892"/>
<dbReference type="RefSeq" id="XP_035688101.1">
    <property type="nucleotide sequence ID" value="XM_035832208.1"/>
</dbReference>
<dbReference type="OrthoDB" id="10266980at2759"/>
<feature type="domain" description="TLC" evidence="7">
    <location>
        <begin position="43"/>
        <end position="242"/>
    </location>
</feature>
<dbReference type="GO" id="GO:0005783">
    <property type="term" value="C:endoplasmic reticulum"/>
    <property type="evidence" value="ECO:0000318"/>
    <property type="project" value="GO_Central"/>
</dbReference>
<reference evidence="8" key="1">
    <citation type="journal article" date="2020" name="Nat. Ecol. Evol.">
        <title>Deeply conserved synteny resolves early events in vertebrate evolution.</title>
        <authorList>
            <person name="Simakov O."/>
            <person name="Marletaz F."/>
            <person name="Yue J.X."/>
            <person name="O'Connell B."/>
            <person name="Jenkins J."/>
            <person name="Brandt A."/>
            <person name="Calef R."/>
            <person name="Tung C.H."/>
            <person name="Huang T.K."/>
            <person name="Schmutz J."/>
            <person name="Satoh N."/>
            <person name="Yu J.K."/>
            <person name="Putnam N.H."/>
            <person name="Green R.E."/>
            <person name="Rokhsar D.S."/>
        </authorList>
    </citation>
    <scope>NUCLEOTIDE SEQUENCE [LARGE SCALE GENOMIC DNA]</scope>
    <source>
        <strain evidence="8">S238N-H82</strain>
    </source>
</reference>
<evidence type="ECO:0000313" key="9">
    <source>
        <dbReference type="RefSeq" id="XP_035688101.1"/>
    </source>
</evidence>
<evidence type="ECO:0000256" key="2">
    <source>
        <dbReference type="ARBA" id="ARBA00022692"/>
    </source>
</evidence>
<evidence type="ECO:0000256" key="4">
    <source>
        <dbReference type="ARBA" id="ARBA00023136"/>
    </source>
</evidence>